<dbReference type="RefSeq" id="WP_257912126.1">
    <property type="nucleotide sequence ID" value="NZ_JANPWE010000001.1"/>
</dbReference>
<evidence type="ECO:0000256" key="9">
    <source>
        <dbReference type="ARBA" id="ARBA00022857"/>
    </source>
</evidence>
<name>A0ABT1Y1A7_9FIRM</name>
<comment type="catalytic activity">
    <reaction evidence="13 14">
        <text>2,5-diamino-6-hydroxy-4-(5-phosphoribosylamino)-pyrimidine + H2O + H(+) = 5-amino-6-(5-phospho-D-ribosylamino)uracil + NH4(+)</text>
        <dbReference type="Rhea" id="RHEA:21868"/>
        <dbReference type="ChEBI" id="CHEBI:15377"/>
        <dbReference type="ChEBI" id="CHEBI:15378"/>
        <dbReference type="ChEBI" id="CHEBI:28938"/>
        <dbReference type="ChEBI" id="CHEBI:58453"/>
        <dbReference type="ChEBI" id="CHEBI:58614"/>
        <dbReference type="EC" id="3.5.4.26"/>
    </reaction>
</comment>
<evidence type="ECO:0000313" key="17">
    <source>
        <dbReference type="Proteomes" id="UP001524944"/>
    </source>
</evidence>
<dbReference type="InterPro" id="IPR016192">
    <property type="entry name" value="APOBEC/CMP_deaminase_Zn-bd"/>
</dbReference>
<dbReference type="PANTHER" id="PTHR38011:SF7">
    <property type="entry name" value="2,5-DIAMINO-6-RIBOSYLAMINO-4(3H)-PYRIMIDINONE 5'-PHOSPHATE REDUCTASE"/>
    <property type="match status" value="1"/>
</dbReference>
<dbReference type="InterPro" id="IPR011549">
    <property type="entry name" value="RibD_C"/>
</dbReference>
<dbReference type="InterPro" id="IPR002125">
    <property type="entry name" value="CMP_dCMP_dom"/>
</dbReference>
<proteinExistence type="inferred from homology"/>
<evidence type="ECO:0000256" key="14">
    <source>
        <dbReference type="PIRNR" id="PIRNR006769"/>
    </source>
</evidence>
<comment type="pathway">
    <text evidence="3 14">Cofactor biosynthesis; riboflavin biosynthesis; 5-amino-6-(D-ribitylamino)uracil from GTP: step 3/4.</text>
</comment>
<evidence type="ECO:0000256" key="8">
    <source>
        <dbReference type="ARBA" id="ARBA00022833"/>
    </source>
</evidence>
<evidence type="ECO:0000313" key="16">
    <source>
        <dbReference type="EMBL" id="MCR6544647.1"/>
    </source>
</evidence>
<dbReference type="SUPFAM" id="SSF53597">
    <property type="entry name" value="Dihydrofolate reductase-like"/>
    <property type="match status" value="1"/>
</dbReference>
<keyword evidence="6 14" id="KW-0686">Riboflavin biosynthesis</keyword>
<organism evidence="16 17">
    <name type="scientific">Dehalobacterium formicoaceticum</name>
    <dbReference type="NCBI Taxonomy" id="51515"/>
    <lineage>
        <taxon>Bacteria</taxon>
        <taxon>Bacillati</taxon>
        <taxon>Bacillota</taxon>
        <taxon>Clostridia</taxon>
        <taxon>Eubacteriales</taxon>
        <taxon>Peptococcaceae</taxon>
        <taxon>Dehalobacterium</taxon>
    </lineage>
</organism>
<evidence type="ECO:0000256" key="1">
    <source>
        <dbReference type="ARBA" id="ARBA00002151"/>
    </source>
</evidence>
<dbReference type="NCBIfam" id="TIGR00326">
    <property type="entry name" value="eubact_ribD"/>
    <property type="match status" value="1"/>
</dbReference>
<dbReference type="CDD" id="cd01284">
    <property type="entry name" value="Riboflavin_deaminase-reductase"/>
    <property type="match status" value="1"/>
</dbReference>
<dbReference type="EC" id="1.1.1.193" evidence="14"/>
<dbReference type="InterPro" id="IPR016193">
    <property type="entry name" value="Cytidine_deaminase-like"/>
</dbReference>
<dbReference type="InterPro" id="IPR050765">
    <property type="entry name" value="Riboflavin_Biosynth_HTPR"/>
</dbReference>
<comment type="function">
    <text evidence="1 14">Converts 2,5-diamino-6-(ribosylamino)-4(3h)-pyrimidinone 5'-phosphate into 5-amino-6-(ribosylamino)-2,4(1h,3h)-pyrimidinedione 5'-phosphate.</text>
</comment>
<dbReference type="PROSITE" id="PS00903">
    <property type="entry name" value="CYT_DCMP_DEAMINASES_1"/>
    <property type="match status" value="1"/>
</dbReference>
<dbReference type="PROSITE" id="PS51747">
    <property type="entry name" value="CYT_DCMP_DEAMINASES_2"/>
    <property type="match status" value="1"/>
</dbReference>
<keyword evidence="11" id="KW-0511">Multifunctional enzyme</keyword>
<evidence type="ECO:0000256" key="11">
    <source>
        <dbReference type="ARBA" id="ARBA00023268"/>
    </source>
</evidence>
<dbReference type="InterPro" id="IPR024072">
    <property type="entry name" value="DHFR-like_dom_sf"/>
</dbReference>
<evidence type="ECO:0000256" key="2">
    <source>
        <dbReference type="ARBA" id="ARBA00004882"/>
    </source>
</evidence>
<evidence type="ECO:0000256" key="3">
    <source>
        <dbReference type="ARBA" id="ARBA00004910"/>
    </source>
</evidence>
<evidence type="ECO:0000256" key="10">
    <source>
        <dbReference type="ARBA" id="ARBA00023002"/>
    </source>
</evidence>
<evidence type="ECO:0000256" key="13">
    <source>
        <dbReference type="ARBA" id="ARBA00049886"/>
    </source>
</evidence>
<keyword evidence="8 14" id="KW-0862">Zinc</keyword>
<dbReference type="GO" id="GO:0008835">
    <property type="term" value="F:diaminohydroxyphosphoribosylaminopyrimidine deaminase activity"/>
    <property type="evidence" value="ECO:0007669"/>
    <property type="project" value="UniProtKB-EC"/>
</dbReference>
<feature type="domain" description="CMP/dCMP-type deaminase" evidence="15">
    <location>
        <begin position="3"/>
        <end position="125"/>
    </location>
</feature>
<dbReference type="NCBIfam" id="TIGR00227">
    <property type="entry name" value="ribD_Cterm"/>
    <property type="match status" value="1"/>
</dbReference>
<comment type="cofactor">
    <cofactor evidence="14">
        <name>Zn(2+)</name>
        <dbReference type="ChEBI" id="CHEBI:29105"/>
    </cofactor>
    <text evidence="14">Binds 1 zinc ion.</text>
</comment>
<keyword evidence="17" id="KW-1185">Reference proteome</keyword>
<comment type="catalytic activity">
    <reaction evidence="12 14">
        <text>5-amino-6-(5-phospho-D-ribitylamino)uracil + NADP(+) = 5-amino-6-(5-phospho-D-ribosylamino)uracil + NADPH + H(+)</text>
        <dbReference type="Rhea" id="RHEA:17845"/>
        <dbReference type="ChEBI" id="CHEBI:15378"/>
        <dbReference type="ChEBI" id="CHEBI:57783"/>
        <dbReference type="ChEBI" id="CHEBI:58349"/>
        <dbReference type="ChEBI" id="CHEBI:58421"/>
        <dbReference type="ChEBI" id="CHEBI:58453"/>
        <dbReference type="EC" id="1.1.1.193"/>
    </reaction>
</comment>
<dbReference type="Proteomes" id="UP001524944">
    <property type="component" value="Unassembled WGS sequence"/>
</dbReference>
<dbReference type="Gene3D" id="3.40.430.10">
    <property type="entry name" value="Dihydrofolate Reductase, subunit A"/>
    <property type="match status" value="1"/>
</dbReference>
<protein>
    <recommendedName>
        <fullName evidence="14">Riboflavin biosynthesis protein RibD</fullName>
    </recommendedName>
    <domain>
        <recommendedName>
            <fullName evidence="14">Diaminohydroxyphosphoribosylaminopyrimidine deaminase</fullName>
            <shortName evidence="14">DRAP deaminase</shortName>
            <ecNumber evidence="14">3.5.4.26</ecNumber>
        </recommendedName>
        <alternativeName>
            <fullName evidence="14">Riboflavin-specific deaminase</fullName>
        </alternativeName>
    </domain>
    <domain>
        <recommendedName>
            <fullName evidence="14">5-amino-6-(5-phosphoribosylamino)uracil reductase</fullName>
            <ecNumber evidence="14">1.1.1.193</ecNumber>
        </recommendedName>
        <alternativeName>
            <fullName evidence="14">HTP reductase</fullName>
        </alternativeName>
    </domain>
</protein>
<comment type="similarity">
    <text evidence="5 14">In the C-terminal section; belongs to the HTP reductase family.</text>
</comment>
<evidence type="ECO:0000256" key="6">
    <source>
        <dbReference type="ARBA" id="ARBA00022619"/>
    </source>
</evidence>
<gene>
    <name evidence="16" type="primary">ribD</name>
    <name evidence="16" type="ORF">NVS47_03810</name>
</gene>
<dbReference type="PANTHER" id="PTHR38011">
    <property type="entry name" value="DIHYDROFOLATE REDUCTASE FAMILY PROTEIN (AFU_ORTHOLOGUE AFUA_8G06820)"/>
    <property type="match status" value="1"/>
</dbReference>
<evidence type="ECO:0000256" key="5">
    <source>
        <dbReference type="ARBA" id="ARBA00007417"/>
    </source>
</evidence>
<dbReference type="Pfam" id="PF01872">
    <property type="entry name" value="RibD_C"/>
    <property type="match status" value="1"/>
</dbReference>
<dbReference type="InterPro" id="IPR004794">
    <property type="entry name" value="Eubact_RibD"/>
</dbReference>
<dbReference type="Gene3D" id="3.40.140.10">
    <property type="entry name" value="Cytidine Deaminase, domain 2"/>
    <property type="match status" value="1"/>
</dbReference>
<dbReference type="PIRSF" id="PIRSF006769">
    <property type="entry name" value="RibD"/>
    <property type="match status" value="1"/>
</dbReference>
<dbReference type="Pfam" id="PF00383">
    <property type="entry name" value="dCMP_cyt_deam_1"/>
    <property type="match status" value="1"/>
</dbReference>
<evidence type="ECO:0000259" key="15">
    <source>
        <dbReference type="PROSITE" id="PS51747"/>
    </source>
</evidence>
<evidence type="ECO:0000256" key="12">
    <source>
        <dbReference type="ARBA" id="ARBA00049861"/>
    </source>
</evidence>
<keyword evidence="10 14" id="KW-0560">Oxidoreductase</keyword>
<keyword evidence="9 14" id="KW-0521">NADP</keyword>
<reference evidence="16 17" key="1">
    <citation type="submission" date="2022-08" db="EMBL/GenBank/DDBJ databases">
        <title>Proteogenomics of the novel Dehalobacterium formicoaceticum strain EZ94 highlights a key role of methyltransferases during anaerobic dichloromethane degradation.</title>
        <authorList>
            <person name="Wasmund K."/>
        </authorList>
    </citation>
    <scope>NUCLEOTIDE SEQUENCE [LARGE SCALE GENOMIC DNA]</scope>
    <source>
        <strain evidence="16 17">EZ94</strain>
    </source>
</reference>
<dbReference type="GO" id="GO:0008703">
    <property type="term" value="F:5-amino-6-(5-phosphoribosylamino)uracil reductase activity"/>
    <property type="evidence" value="ECO:0007669"/>
    <property type="project" value="UniProtKB-EC"/>
</dbReference>
<evidence type="ECO:0000256" key="4">
    <source>
        <dbReference type="ARBA" id="ARBA00005259"/>
    </source>
</evidence>
<evidence type="ECO:0000256" key="7">
    <source>
        <dbReference type="ARBA" id="ARBA00022723"/>
    </source>
</evidence>
<comment type="pathway">
    <text evidence="2 14">Cofactor biosynthesis; riboflavin biosynthesis; 5-amino-6-(D-ribitylamino)uracil from GTP: step 2/4.</text>
</comment>
<dbReference type="EMBL" id="JANPWE010000001">
    <property type="protein sequence ID" value="MCR6544647.1"/>
    <property type="molecule type" value="Genomic_DNA"/>
</dbReference>
<comment type="similarity">
    <text evidence="4 14">In the N-terminal section; belongs to the cytidine and deoxycytidylate deaminase family.</text>
</comment>
<keyword evidence="7 14" id="KW-0479">Metal-binding</keyword>
<dbReference type="SUPFAM" id="SSF53927">
    <property type="entry name" value="Cytidine deaminase-like"/>
    <property type="match status" value="1"/>
</dbReference>
<comment type="caution">
    <text evidence="16">The sequence shown here is derived from an EMBL/GenBank/DDBJ whole genome shotgun (WGS) entry which is preliminary data.</text>
</comment>
<dbReference type="InterPro" id="IPR002734">
    <property type="entry name" value="RibDG_C"/>
</dbReference>
<accession>A0ABT1Y1A7</accession>
<keyword evidence="14 16" id="KW-0378">Hydrolase</keyword>
<sequence length="367" mass="39278">MKVTDEQWMQRAINLARKGEGWTSPNPMVGAVIVREGQVVGEGYHQKAGTPHAEIHALQMAGTKALGGTMYVTLEPCCHHGRTPPCTDALIKAGLKKVVVAMVDPNPQVAGGGIAKLRAAGMEVVTGVLEDEARVLNEVFIKQITSQRPFIAFKSAVTLDGKTSSYTGSSKWITGEEARMVGRQLRHRYDAILTGIGTVLADDPLLTTRVPGLKDPQRVILDSRLRIPMEAQVLDTKSAPTLVFTGEIADGEPKAALLAEKGVEVISCPGSEGQVDIFSVLKILSEKGITSILIEGGAQIQGAFFDRELVDKLYVFIAPKLIGGHHAPGMLGGMGIAEMGHAVRVYDLKMDQIGTDFLLTGYPEFGG</sequence>
<dbReference type="EC" id="3.5.4.26" evidence="14"/>